<dbReference type="Pfam" id="PF05622">
    <property type="entry name" value="HOOK"/>
    <property type="match status" value="1"/>
</dbReference>
<gene>
    <name evidence="3" type="ORF">BLA29_009650</name>
</gene>
<feature type="coiled-coil region" evidence="1">
    <location>
        <begin position="3"/>
        <end position="249"/>
    </location>
</feature>
<organism evidence="3 4">
    <name type="scientific">Euroglyphus maynei</name>
    <name type="common">Mayne's house dust mite</name>
    <dbReference type="NCBI Taxonomy" id="6958"/>
    <lineage>
        <taxon>Eukaryota</taxon>
        <taxon>Metazoa</taxon>
        <taxon>Ecdysozoa</taxon>
        <taxon>Arthropoda</taxon>
        <taxon>Chelicerata</taxon>
        <taxon>Arachnida</taxon>
        <taxon>Acari</taxon>
        <taxon>Acariformes</taxon>
        <taxon>Sarcoptiformes</taxon>
        <taxon>Astigmata</taxon>
        <taxon>Psoroptidia</taxon>
        <taxon>Analgoidea</taxon>
        <taxon>Pyroglyphidae</taxon>
        <taxon>Pyroglyphinae</taxon>
        <taxon>Euroglyphus</taxon>
    </lineage>
</organism>
<dbReference type="AlphaFoldDB" id="A0A1Y3AX78"/>
<evidence type="ECO:0000256" key="1">
    <source>
        <dbReference type="SAM" id="Coils"/>
    </source>
</evidence>
<reference evidence="3 4" key="1">
    <citation type="submission" date="2017-03" db="EMBL/GenBank/DDBJ databases">
        <title>Genome Survey of Euroglyphus maynei.</title>
        <authorList>
            <person name="Arlian L.G."/>
            <person name="Morgan M.S."/>
            <person name="Rider S.D."/>
        </authorList>
    </citation>
    <scope>NUCLEOTIDE SEQUENCE [LARGE SCALE GENOMIC DNA]</scope>
    <source>
        <strain evidence="3">Arlian Lab</strain>
        <tissue evidence="3">Whole body</tissue>
    </source>
</reference>
<dbReference type="EMBL" id="MUJZ01055477">
    <property type="protein sequence ID" value="OTF72597.1"/>
    <property type="molecule type" value="Genomic_DNA"/>
</dbReference>
<evidence type="ECO:0000313" key="3">
    <source>
        <dbReference type="EMBL" id="OTF72597.1"/>
    </source>
</evidence>
<evidence type="ECO:0000259" key="2">
    <source>
        <dbReference type="Pfam" id="PF05622"/>
    </source>
</evidence>
<feature type="domain" description="Hook C-terminal" evidence="2">
    <location>
        <begin position="8"/>
        <end position="245"/>
    </location>
</feature>
<dbReference type="GO" id="GO:0008017">
    <property type="term" value="F:microtubule binding"/>
    <property type="evidence" value="ECO:0007669"/>
    <property type="project" value="InterPro"/>
</dbReference>
<keyword evidence="4" id="KW-1185">Reference proteome</keyword>
<accession>A0A1Y3AX78</accession>
<proteinExistence type="predicted"/>
<comment type="caution">
    <text evidence="3">The sequence shown here is derived from an EMBL/GenBank/DDBJ whole genome shotgun (WGS) entry which is preliminary data.</text>
</comment>
<dbReference type="OrthoDB" id="49395at2759"/>
<evidence type="ECO:0000313" key="4">
    <source>
        <dbReference type="Proteomes" id="UP000194236"/>
    </source>
</evidence>
<feature type="non-terminal residue" evidence="3">
    <location>
        <position position="1"/>
    </location>
</feature>
<dbReference type="Proteomes" id="UP000194236">
    <property type="component" value="Unassembled WGS sequence"/>
</dbReference>
<keyword evidence="1" id="KW-0175">Coiled coil</keyword>
<feature type="non-terminal residue" evidence="3">
    <location>
        <position position="272"/>
    </location>
</feature>
<dbReference type="GO" id="GO:0031122">
    <property type="term" value="P:cytoplasmic microtubule organization"/>
    <property type="evidence" value="ECO:0007669"/>
    <property type="project" value="InterPro"/>
</dbReference>
<dbReference type="InterPro" id="IPR008636">
    <property type="entry name" value="Hook_C"/>
</dbReference>
<sequence length="272" mass="32880">VLKENALQRCSELESTITKLEDEKRTLKQENEKLSEKISGKNLWSSANQRFDSIENENLFQRLNGQLNSAQLELSRMEEQKEDYKIQLEIKEKEYQKLLLQLDQLQTKLNDFKNDRDELDRLKYLNEEIIRCKNINEIQRKKLEEYQEYRKQMKIIEERNGTLIKQIYELEEDKKSMNIYKNQLEIIKKQRDELRTKMNEETFRADKIADELKRFQRKYNDIQLEKEKMQQEMEKIRGEISQLKQQRNNYDSGMMNVASIDMDLTNDSNATT</sequence>
<name>A0A1Y3AX78_EURMA</name>
<protein>
    <submittedName>
        <fullName evidence="3">Hook-like protein</fullName>
    </submittedName>
</protein>